<dbReference type="AlphaFoldDB" id="A0A395I009"/>
<name>A0A395I009_ASPHC</name>
<accession>A0A395I009</accession>
<evidence type="ECO:0000313" key="1">
    <source>
        <dbReference type="EMBL" id="RAL13390.1"/>
    </source>
</evidence>
<dbReference type="Gene3D" id="3.40.50.1580">
    <property type="entry name" value="Nucleoside phosphorylase domain"/>
    <property type="match status" value="1"/>
</dbReference>
<dbReference type="VEuPathDB" id="FungiDB:BO97DRAFT_433667"/>
<dbReference type="OrthoDB" id="1577640at2759"/>
<dbReference type="GO" id="GO:0009116">
    <property type="term" value="P:nucleoside metabolic process"/>
    <property type="evidence" value="ECO:0007669"/>
    <property type="project" value="InterPro"/>
</dbReference>
<dbReference type="RefSeq" id="XP_025552544.1">
    <property type="nucleotide sequence ID" value="XM_025697615.1"/>
</dbReference>
<dbReference type="Proteomes" id="UP000248961">
    <property type="component" value="Unassembled WGS sequence"/>
</dbReference>
<dbReference type="GO" id="GO:0003824">
    <property type="term" value="F:catalytic activity"/>
    <property type="evidence" value="ECO:0007669"/>
    <property type="project" value="InterPro"/>
</dbReference>
<evidence type="ECO:0000313" key="2">
    <source>
        <dbReference type="Proteomes" id="UP000248961"/>
    </source>
</evidence>
<dbReference type="PANTHER" id="PTHR46082:SF11">
    <property type="entry name" value="AAA+ ATPASE DOMAIN-CONTAINING PROTEIN-RELATED"/>
    <property type="match status" value="1"/>
</dbReference>
<reference evidence="1 2" key="1">
    <citation type="submission" date="2018-02" db="EMBL/GenBank/DDBJ databases">
        <title>The genomes of Aspergillus section Nigri reveals drivers in fungal speciation.</title>
        <authorList>
            <consortium name="DOE Joint Genome Institute"/>
            <person name="Vesth T.C."/>
            <person name="Nybo J."/>
            <person name="Theobald S."/>
            <person name="Brandl J."/>
            <person name="Frisvad J.C."/>
            <person name="Nielsen K.F."/>
            <person name="Lyhne E.K."/>
            <person name="Kogle M.E."/>
            <person name="Kuo A."/>
            <person name="Riley R."/>
            <person name="Clum A."/>
            <person name="Nolan M."/>
            <person name="Lipzen A."/>
            <person name="Salamov A."/>
            <person name="Henrissat B."/>
            <person name="Wiebenga A."/>
            <person name="De vries R.P."/>
            <person name="Grigoriev I.V."/>
            <person name="Mortensen U.H."/>
            <person name="Andersen M.R."/>
            <person name="Baker S.E."/>
        </authorList>
    </citation>
    <scope>NUCLEOTIDE SEQUENCE [LARGE SCALE GENOMIC DNA]</scope>
    <source>
        <strain evidence="1 2">CBS 101889</strain>
    </source>
</reference>
<dbReference type="STRING" id="1450537.A0A395I009"/>
<organism evidence="1 2">
    <name type="scientific">Aspergillus homomorphus (strain CBS 101889)</name>
    <dbReference type="NCBI Taxonomy" id="1450537"/>
    <lineage>
        <taxon>Eukaryota</taxon>
        <taxon>Fungi</taxon>
        <taxon>Dikarya</taxon>
        <taxon>Ascomycota</taxon>
        <taxon>Pezizomycotina</taxon>
        <taxon>Eurotiomycetes</taxon>
        <taxon>Eurotiomycetidae</taxon>
        <taxon>Eurotiales</taxon>
        <taxon>Aspergillaceae</taxon>
        <taxon>Aspergillus</taxon>
        <taxon>Aspergillus subgen. Circumdati</taxon>
    </lineage>
</organism>
<protein>
    <submittedName>
        <fullName evidence="1">Purine and uridine phosphorylase</fullName>
    </submittedName>
</protein>
<sequence>MAASPSNLCHHDYTIGLISALPLEMAAVTAMLDERHPDLPTKPNDDNAYVLGRINAQHVVLASATIANQIRLTFPSIRIGLMVRIGGGVPETREDIRLGDIVVSKPSRDHGGIVQYDYGKSLADGVFSRQGVLNKPPPIFLTAISRLQATHFTRASQIPCLTSELASTSCLAYPGADFDILFDFEYDHKSPLAICKDCAPGRRVKRSLRVSQDPVIHYGLIASANQVIKDGRMRDKLAEELGFLCFEVEAAGLMDSFPCLVFRRICDYSDSHKSKEWQGYAAATAAAYAKELLSVIHAKQVEDEPLKLFARDPELLDRSSSYRHQRVHRRLAHKRLAGTTQWFLKSPEFKEWSERRFNKLWCSGKSKLNPRKDW</sequence>
<dbReference type="PANTHER" id="PTHR46082">
    <property type="entry name" value="ATP/GTP-BINDING PROTEIN-RELATED"/>
    <property type="match status" value="1"/>
</dbReference>
<dbReference type="InterPro" id="IPR035994">
    <property type="entry name" value="Nucleoside_phosphorylase_sf"/>
</dbReference>
<dbReference type="GeneID" id="37201904"/>
<dbReference type="SUPFAM" id="SSF53167">
    <property type="entry name" value="Purine and uridine phosphorylases"/>
    <property type="match status" value="1"/>
</dbReference>
<gene>
    <name evidence="1" type="ORF">BO97DRAFT_433667</name>
</gene>
<proteinExistence type="predicted"/>
<keyword evidence="2" id="KW-1185">Reference proteome</keyword>
<dbReference type="InterPro" id="IPR053137">
    <property type="entry name" value="NLR-like"/>
</dbReference>
<dbReference type="EMBL" id="KZ824279">
    <property type="protein sequence ID" value="RAL13390.1"/>
    <property type="molecule type" value="Genomic_DNA"/>
</dbReference>